<reference evidence="2" key="2">
    <citation type="journal article" date="2022" name="Proc. Natl. Acad. Sci. U.S.A.">
        <title>Diploid-dominant life cycles characterize the early evolution of Fungi.</title>
        <authorList>
            <person name="Amses K.R."/>
            <person name="Simmons D.R."/>
            <person name="Longcore J.E."/>
            <person name="Mondo S.J."/>
            <person name="Seto K."/>
            <person name="Jeronimo G.H."/>
            <person name="Bonds A.E."/>
            <person name="Quandt C.A."/>
            <person name="Davis W.J."/>
            <person name="Chang Y."/>
            <person name="Federici B.A."/>
            <person name="Kuo A."/>
            <person name="LaButti K."/>
            <person name="Pangilinan J."/>
            <person name="Andreopoulos W."/>
            <person name="Tritt A."/>
            <person name="Riley R."/>
            <person name="Hundley H."/>
            <person name="Johnson J."/>
            <person name="Lipzen A."/>
            <person name="Barry K."/>
            <person name="Lang B.F."/>
            <person name="Cuomo C.A."/>
            <person name="Buchler N.E."/>
            <person name="Grigoriev I.V."/>
            <person name="Spatafora J.W."/>
            <person name="Stajich J.E."/>
            <person name="James T.Y."/>
        </authorList>
    </citation>
    <scope>NUCLEOTIDE SEQUENCE</scope>
    <source>
        <strain evidence="2">AG</strain>
    </source>
</reference>
<accession>A0AAD5EG02</accession>
<evidence type="ECO:0000313" key="3">
    <source>
        <dbReference type="Proteomes" id="UP001206595"/>
    </source>
</evidence>
<proteinExistence type="predicted"/>
<dbReference type="GeneID" id="75911823"/>
<keyword evidence="3" id="KW-1185">Reference proteome</keyword>
<evidence type="ECO:0000256" key="1">
    <source>
        <dbReference type="SAM" id="MobiDB-lite"/>
    </source>
</evidence>
<dbReference type="RefSeq" id="XP_051448032.1">
    <property type="nucleotide sequence ID" value="XM_051586475.1"/>
</dbReference>
<name>A0AAD5EG02_UMBRA</name>
<feature type="region of interest" description="Disordered" evidence="1">
    <location>
        <begin position="1423"/>
        <end position="1442"/>
    </location>
</feature>
<gene>
    <name evidence="2" type="ORF">K450DRAFT_225968</name>
</gene>
<dbReference type="Proteomes" id="UP001206595">
    <property type="component" value="Unassembled WGS sequence"/>
</dbReference>
<dbReference type="EMBL" id="MU620898">
    <property type="protein sequence ID" value="KAI8583028.1"/>
    <property type="molecule type" value="Genomic_DNA"/>
</dbReference>
<comment type="caution">
    <text evidence="2">The sequence shown here is derived from an EMBL/GenBank/DDBJ whole genome shotgun (WGS) entry which is preliminary data.</text>
</comment>
<sequence>MASTVPKFLEDFALDTSIDARNDMLKRLVPGSEDAFYYEALVLLQRLEAILQQKKIDLEKLPVELSQEEIAIFEQVKGKITESSSRNRDEVESKLKMRFYLLSYPIDPAASCKYLMQQHGIDPLTFSRNQEVISGDSSLEEANSSDTRHPSALDPNFFSESRLTELFQTEYLDRLRNSSNPFEPIAIPFLYNIPVQSVYDDYLVIRCILKSASNAPIKLPGFVKRLAKAIATRFSQKKQDVQMYDRLDLKGLTLMQLSELAEEIPAILSDMNFVVLYLTKLQPATDQFANGTTDQFIPDDVVKDYLDKALEFLSKVPSGAEKWKRMALHKQLVMNLYHENYDSDRFQEYLRLPRQRKSSSIFDGKFGYDRTEESVDYFLGARDHEKLFLLDAPEVSETALISEYLKLLFVLGEPVKTFYGILDSQSYLDPLYAETMFTAGIMTANECISILGQSKFESFVERQDFEFTLKSKRSKIWYPDEPVTMSLRLKNVQDVSIRVFRINMYNYYRENPKLQTVDPNIDLDGLTPIWESYKSNITGDPKEVHEASFTFGGENGLACKELTGRGLWVIDFISGRKSCRALIQKGFVNCIVRPTVSGQLLTITDEQNKRITSGYTVWLKGKEYESDSSSNIALPFTESQESNPLLIKLENYAQVVDYQSVNEDYKFDASFYVNHESLQKENTASVTVIPFLNVGDQRAPLSLIEDMVLSVMSKDKSGIESTYKLADVHFTDNKPYTGQFRVPPDLQRLQFNLEGKIKRCSGGEKYQQVNATHAINIDRSDHECISVYARSDESGYTLNVTGKNGEPRRRYTLSVELKHKFITSTIPISFTTNENGEVKLGQLSNITRIRIPKLRQDIQVKVDEQINFWPASVFESEGNNIRLPFYSGEDYILSLGKSGVDSSLLADCSDKMTVYTGFIQIQDLTPGKYHLRCVMTNTTVNVSLYIIAGGKETPKDALWTNLTLGHRWIAESPGEMVRTPLSIHDIIVDDQTITVKLQNFSSKTYAIVSGTSTLSHRTPQENYVPKRTQKRHFLRSIGECQNNTLFVSGRKLSEEYQYILERSRFNKWTSTTLQNPSLLLKRQKQSDTTVTNKKLKTAVDFQSAPRGRSFKGIDRVLMRGEQLMSLNSSTFWDAVPEYDFLKIVNLETQVVKPDANGKIVIDRQSVGTSNYLSILVISGDQAVARDVKLQCQTQLSTIDLRHFAPVDPGKAIVRAREVTLLAAADAPNEVCVDQDREVIDSIEKLYSIYKTLNSSEELEKFSFLNTWESLSKDQKLELFDEHACHELNFWLMHKDQDFFNEVVKIALQSKLEKTFLDLYMLNSDLESFANDLHQFETLNVFEKVLLAKQVPAIHDTVRKLILEDIEISPPETSILQHQFDTVLAGTSMSLQRGPHMDMAMSAPLPSSSPPPPSSIAAQMFSDQVQEGSVADDSHDEDDMDGDDEEEKALMEMRKTVQKSHTYQYKDRTREYRETNYLNQYVSISINAFWLDYLMHENNSPFLSQHFAQATGSFTEQVFALAVLDLPYKNHAVISSNFVPEENKVKISATTPALVFHRNLKLYEVASNQEKLLVVQNIFNTLEYDQLGTIQVIPNHDMRKFVEYGMHIVISNMTAETYVIEVSFQIPIGSFPTRKSRYLDATTIRIEPYTTWQKATSFFYFPEDGDYTNVPISVTVNGELVARSKLTDIVVKQSIVEGGIKDWQSIASHGTITEVIEYLKATNLMKTDINLITQRMSNSAFASSVINVLRDRKYYNYDLWIYGVRHNLPIAIRDFLKMEQQQLEKVGKYFTSALVDLPKTSFKYFQILDYDPIVKARAHSVGSDKFILNHAFYQQYVSFLEYLSQKREHDVEDLLCLGIYLVYQERLAEARKVHTRIKNALQEGHALSIPVQSDYLDAFLSLRVPCDAFDSYEQTIESTRDLAIKYKNYPLLTWRRRFEDIVNIYNEVDGTSASFDEEDTQLTVEQLNVKELSRGPSLDLNVTDTHAVVSCANIRTMRLKIYALNIEMLFSTNPFISKNSSGNYSLVAANYDHEYNVEQCLQESSTDNVHSRAAADEFELIGKSKPGVNSIKLDIPVELQNKNILVEVQGGGIIQSSAHFSNALNVQVVENSGLIRVLSNKNGRPNVGTYVKVYVKLLSGNVHFWKDGYTAINGIFDYVSVTEDNALLGTDASSLKSIMKKVQKISILVLSSDAGGLIRVVEPPK</sequence>
<reference evidence="2" key="1">
    <citation type="submission" date="2021-06" db="EMBL/GenBank/DDBJ databases">
        <authorList>
            <consortium name="DOE Joint Genome Institute"/>
            <person name="Mondo S.J."/>
            <person name="Amses K.R."/>
            <person name="Simmons D.R."/>
            <person name="Longcore J.E."/>
            <person name="Seto K."/>
            <person name="Alves G.H."/>
            <person name="Bonds A.E."/>
            <person name="Quandt C.A."/>
            <person name="Davis W.J."/>
            <person name="Chang Y."/>
            <person name="Letcher P.M."/>
            <person name="Powell M.J."/>
            <person name="Kuo A."/>
            <person name="Labutti K."/>
            <person name="Pangilinan J."/>
            <person name="Andreopoulos W."/>
            <person name="Tritt A."/>
            <person name="Riley R."/>
            <person name="Hundley H."/>
            <person name="Johnson J."/>
            <person name="Lipzen A."/>
            <person name="Barry K."/>
            <person name="Berbee M.L."/>
            <person name="Buchler N.E."/>
            <person name="Grigoriev I.V."/>
            <person name="Spatafora J.W."/>
            <person name="Stajich J.E."/>
            <person name="James T.Y."/>
        </authorList>
    </citation>
    <scope>NUCLEOTIDE SEQUENCE</scope>
    <source>
        <strain evidence="2">AG</strain>
    </source>
</reference>
<evidence type="ECO:0000313" key="2">
    <source>
        <dbReference type="EMBL" id="KAI8583028.1"/>
    </source>
</evidence>
<protein>
    <submittedName>
        <fullName evidence="2">Uncharacterized protein</fullName>
    </submittedName>
</protein>
<feature type="compositionally biased region" description="Acidic residues" evidence="1">
    <location>
        <begin position="1433"/>
        <end position="1442"/>
    </location>
</feature>
<organism evidence="2 3">
    <name type="scientific">Umbelopsis ramanniana AG</name>
    <dbReference type="NCBI Taxonomy" id="1314678"/>
    <lineage>
        <taxon>Eukaryota</taxon>
        <taxon>Fungi</taxon>
        <taxon>Fungi incertae sedis</taxon>
        <taxon>Mucoromycota</taxon>
        <taxon>Mucoromycotina</taxon>
        <taxon>Umbelopsidomycetes</taxon>
        <taxon>Umbelopsidales</taxon>
        <taxon>Umbelopsidaceae</taxon>
        <taxon>Umbelopsis</taxon>
    </lineage>
</organism>